<organism evidence="1">
    <name type="scientific">Rhizophora mucronata</name>
    <name type="common">Asiatic mangrove</name>
    <dbReference type="NCBI Taxonomy" id="61149"/>
    <lineage>
        <taxon>Eukaryota</taxon>
        <taxon>Viridiplantae</taxon>
        <taxon>Streptophyta</taxon>
        <taxon>Embryophyta</taxon>
        <taxon>Tracheophyta</taxon>
        <taxon>Spermatophyta</taxon>
        <taxon>Magnoliopsida</taxon>
        <taxon>eudicotyledons</taxon>
        <taxon>Gunneridae</taxon>
        <taxon>Pentapetalae</taxon>
        <taxon>rosids</taxon>
        <taxon>fabids</taxon>
        <taxon>Malpighiales</taxon>
        <taxon>Rhizophoraceae</taxon>
        <taxon>Rhizophora</taxon>
    </lineage>
</organism>
<reference evidence="1" key="1">
    <citation type="submission" date="2018-02" db="EMBL/GenBank/DDBJ databases">
        <title>Rhizophora mucronata_Transcriptome.</title>
        <authorList>
            <person name="Meera S.P."/>
            <person name="Sreeshan A."/>
            <person name="Augustine A."/>
        </authorList>
    </citation>
    <scope>NUCLEOTIDE SEQUENCE</scope>
    <source>
        <tissue evidence="1">Leaf</tissue>
    </source>
</reference>
<name>A0A2P2J0H9_RHIMU</name>
<protein>
    <submittedName>
        <fullName evidence="1">Uncharacterized protein</fullName>
    </submittedName>
</protein>
<evidence type="ECO:0000313" key="1">
    <source>
        <dbReference type="EMBL" id="MBW86955.1"/>
    </source>
</evidence>
<proteinExistence type="predicted"/>
<accession>A0A2P2J0H9</accession>
<dbReference type="EMBL" id="GGEC01006472">
    <property type="protein sequence ID" value="MBW86955.1"/>
    <property type="molecule type" value="Transcribed_RNA"/>
</dbReference>
<sequence>MDTLSRCSVKR</sequence>